<protein>
    <submittedName>
        <fullName evidence="1">Uncharacterized protein</fullName>
    </submittedName>
</protein>
<dbReference type="AlphaFoldDB" id="A0A0E9WK47"/>
<evidence type="ECO:0000313" key="1">
    <source>
        <dbReference type="EMBL" id="JAH89848.1"/>
    </source>
</evidence>
<reference evidence="1" key="2">
    <citation type="journal article" date="2015" name="Fish Shellfish Immunol.">
        <title>Early steps in the European eel (Anguilla anguilla)-Vibrio vulnificus interaction in the gills: Role of the RtxA13 toxin.</title>
        <authorList>
            <person name="Callol A."/>
            <person name="Pajuelo D."/>
            <person name="Ebbesson L."/>
            <person name="Teles M."/>
            <person name="MacKenzie S."/>
            <person name="Amaro C."/>
        </authorList>
    </citation>
    <scope>NUCLEOTIDE SEQUENCE</scope>
</reference>
<accession>A0A0E9WK47</accession>
<reference evidence="1" key="1">
    <citation type="submission" date="2014-11" db="EMBL/GenBank/DDBJ databases">
        <authorList>
            <person name="Amaro Gonzalez C."/>
        </authorList>
    </citation>
    <scope>NUCLEOTIDE SEQUENCE</scope>
</reference>
<sequence>MLGLYCIRQRGLAATARSANAAEFKWAIRGKITRRTSAIIFEFDISIIKSTSCDSVQFQYIQKEKKLLRNKIKSTSLLILSSDINTYKAA</sequence>
<organism evidence="1">
    <name type="scientific">Anguilla anguilla</name>
    <name type="common">European freshwater eel</name>
    <name type="synonym">Muraena anguilla</name>
    <dbReference type="NCBI Taxonomy" id="7936"/>
    <lineage>
        <taxon>Eukaryota</taxon>
        <taxon>Metazoa</taxon>
        <taxon>Chordata</taxon>
        <taxon>Craniata</taxon>
        <taxon>Vertebrata</taxon>
        <taxon>Euteleostomi</taxon>
        <taxon>Actinopterygii</taxon>
        <taxon>Neopterygii</taxon>
        <taxon>Teleostei</taxon>
        <taxon>Anguilliformes</taxon>
        <taxon>Anguillidae</taxon>
        <taxon>Anguilla</taxon>
    </lineage>
</organism>
<name>A0A0E9WK47_ANGAN</name>
<dbReference type="EMBL" id="GBXM01018729">
    <property type="protein sequence ID" value="JAH89848.1"/>
    <property type="molecule type" value="Transcribed_RNA"/>
</dbReference>
<proteinExistence type="predicted"/>